<dbReference type="CDD" id="cd16936">
    <property type="entry name" value="HATPase_RsbW-like"/>
    <property type="match status" value="1"/>
</dbReference>
<evidence type="ECO:0000256" key="2">
    <source>
        <dbReference type="SAM" id="MobiDB-lite"/>
    </source>
</evidence>
<evidence type="ECO:0000313" key="5">
    <source>
        <dbReference type="Proteomes" id="UP001500831"/>
    </source>
</evidence>
<comment type="caution">
    <text evidence="4">The sequence shown here is derived from an EMBL/GenBank/DDBJ whole genome shotgun (WGS) entry which is preliminary data.</text>
</comment>
<feature type="region of interest" description="Disordered" evidence="2">
    <location>
        <begin position="125"/>
        <end position="162"/>
    </location>
</feature>
<evidence type="ECO:0000256" key="1">
    <source>
        <dbReference type="ARBA" id="ARBA00022527"/>
    </source>
</evidence>
<evidence type="ECO:0000259" key="3">
    <source>
        <dbReference type="Pfam" id="PF13581"/>
    </source>
</evidence>
<proteinExistence type="predicted"/>
<dbReference type="PANTHER" id="PTHR35526">
    <property type="entry name" value="ANTI-SIGMA-F FACTOR RSBW-RELATED"/>
    <property type="match status" value="1"/>
</dbReference>
<sequence>MSGDHGRQWPIDEDLTALRERLQRYAAQAGMRGDRLDDLLLAANEAVINVLEHGGGKGTLSIWRNDTSLTVDVTDTVGRLASGQVPRERPTGTVRGFGLWLMSQLCDELTIQQAGEGSRVRLRMLLSSPPPRNGASSPGGSRADGPPAPDGSPGRNPGQLPL</sequence>
<accession>A0ABP6IME7</accession>
<gene>
    <name evidence="4" type="ORF">GCM10010517_55420</name>
</gene>
<dbReference type="RefSeq" id="WP_344977734.1">
    <property type="nucleotide sequence ID" value="NZ_BAAAVI010000047.1"/>
</dbReference>
<keyword evidence="1" id="KW-0808">Transferase</keyword>
<feature type="domain" description="Histidine kinase/HSP90-like ATPase" evidence="3">
    <location>
        <begin position="13"/>
        <end position="123"/>
    </location>
</feature>
<reference evidence="5" key="1">
    <citation type="journal article" date="2019" name="Int. J. Syst. Evol. Microbiol.">
        <title>The Global Catalogue of Microorganisms (GCM) 10K type strain sequencing project: providing services to taxonomists for standard genome sequencing and annotation.</title>
        <authorList>
            <consortium name="The Broad Institute Genomics Platform"/>
            <consortium name="The Broad Institute Genome Sequencing Center for Infectious Disease"/>
            <person name="Wu L."/>
            <person name="Ma J."/>
        </authorList>
    </citation>
    <scope>NUCLEOTIDE SEQUENCE [LARGE SCALE GENOMIC DNA]</scope>
    <source>
        <strain evidence="5">JCM 6242</strain>
    </source>
</reference>
<dbReference type="SUPFAM" id="SSF55874">
    <property type="entry name" value="ATPase domain of HSP90 chaperone/DNA topoisomerase II/histidine kinase"/>
    <property type="match status" value="1"/>
</dbReference>
<dbReference type="Proteomes" id="UP001500831">
    <property type="component" value="Unassembled WGS sequence"/>
</dbReference>
<keyword evidence="5" id="KW-1185">Reference proteome</keyword>
<dbReference type="Pfam" id="PF13581">
    <property type="entry name" value="HATPase_c_2"/>
    <property type="match status" value="1"/>
</dbReference>
<organism evidence="4 5">
    <name type="scientific">Streptosporangium fragile</name>
    <dbReference type="NCBI Taxonomy" id="46186"/>
    <lineage>
        <taxon>Bacteria</taxon>
        <taxon>Bacillati</taxon>
        <taxon>Actinomycetota</taxon>
        <taxon>Actinomycetes</taxon>
        <taxon>Streptosporangiales</taxon>
        <taxon>Streptosporangiaceae</taxon>
        <taxon>Streptosporangium</taxon>
    </lineage>
</organism>
<evidence type="ECO:0000313" key="4">
    <source>
        <dbReference type="EMBL" id="GAA2891158.1"/>
    </source>
</evidence>
<dbReference type="InterPro" id="IPR003594">
    <property type="entry name" value="HATPase_dom"/>
</dbReference>
<dbReference type="EMBL" id="BAAAVI010000047">
    <property type="protein sequence ID" value="GAA2891158.1"/>
    <property type="molecule type" value="Genomic_DNA"/>
</dbReference>
<dbReference type="PANTHER" id="PTHR35526:SF3">
    <property type="entry name" value="ANTI-SIGMA-F FACTOR RSBW"/>
    <property type="match status" value="1"/>
</dbReference>
<dbReference type="Gene3D" id="3.30.565.10">
    <property type="entry name" value="Histidine kinase-like ATPase, C-terminal domain"/>
    <property type="match status" value="1"/>
</dbReference>
<protein>
    <recommendedName>
        <fullName evidence="3">Histidine kinase/HSP90-like ATPase domain-containing protein</fullName>
    </recommendedName>
</protein>
<dbReference type="InterPro" id="IPR050267">
    <property type="entry name" value="Anti-sigma-factor_SerPK"/>
</dbReference>
<name>A0ABP6IME7_9ACTN</name>
<keyword evidence="1" id="KW-0418">Kinase</keyword>
<dbReference type="InterPro" id="IPR036890">
    <property type="entry name" value="HATPase_C_sf"/>
</dbReference>
<keyword evidence="1" id="KW-0723">Serine/threonine-protein kinase</keyword>